<feature type="region of interest" description="Disordered" evidence="2">
    <location>
        <begin position="363"/>
        <end position="446"/>
    </location>
</feature>
<evidence type="ECO:0000313" key="4">
    <source>
        <dbReference type="EMBL" id="KAF9964435.1"/>
    </source>
</evidence>
<dbReference type="EMBL" id="JAAAHY010000364">
    <property type="protein sequence ID" value="KAF9964435.1"/>
    <property type="molecule type" value="Genomic_DNA"/>
</dbReference>
<evidence type="ECO:0000256" key="2">
    <source>
        <dbReference type="SAM" id="MobiDB-lite"/>
    </source>
</evidence>
<feature type="compositionally biased region" description="Polar residues" evidence="2">
    <location>
        <begin position="753"/>
        <end position="765"/>
    </location>
</feature>
<feature type="region of interest" description="Disordered" evidence="2">
    <location>
        <begin position="916"/>
        <end position="954"/>
    </location>
</feature>
<feature type="region of interest" description="Disordered" evidence="2">
    <location>
        <begin position="1"/>
        <end position="85"/>
    </location>
</feature>
<feature type="compositionally biased region" description="Basic and acidic residues" evidence="2">
    <location>
        <begin position="430"/>
        <end position="446"/>
    </location>
</feature>
<feature type="compositionally biased region" description="Low complexity" evidence="2">
    <location>
        <begin position="1160"/>
        <end position="1175"/>
    </location>
</feature>
<feature type="compositionally biased region" description="Low complexity" evidence="2">
    <location>
        <begin position="1625"/>
        <end position="1640"/>
    </location>
</feature>
<organism evidence="4 5">
    <name type="scientific">Mortierella alpina</name>
    <name type="common">Oleaginous fungus</name>
    <name type="synonym">Mortierella renispora</name>
    <dbReference type="NCBI Taxonomy" id="64518"/>
    <lineage>
        <taxon>Eukaryota</taxon>
        <taxon>Fungi</taxon>
        <taxon>Fungi incertae sedis</taxon>
        <taxon>Mucoromycota</taxon>
        <taxon>Mortierellomycotina</taxon>
        <taxon>Mortierellomycetes</taxon>
        <taxon>Mortierellales</taxon>
        <taxon>Mortierellaceae</taxon>
        <taxon>Mortierella</taxon>
    </lineage>
</organism>
<feature type="compositionally biased region" description="Basic and acidic residues" evidence="2">
    <location>
        <begin position="219"/>
        <end position="242"/>
    </location>
</feature>
<feature type="domain" description="PH" evidence="3">
    <location>
        <begin position="530"/>
        <end position="659"/>
    </location>
</feature>
<keyword evidence="5" id="KW-1185">Reference proteome</keyword>
<feature type="compositionally biased region" description="Polar residues" evidence="2">
    <location>
        <begin position="1765"/>
        <end position="1774"/>
    </location>
</feature>
<gene>
    <name evidence="4" type="ORF">BGZ70_006468</name>
</gene>
<dbReference type="OrthoDB" id="2448857at2759"/>
<feature type="compositionally biased region" description="Basic and acidic residues" evidence="2">
    <location>
        <begin position="1599"/>
        <end position="1611"/>
    </location>
</feature>
<feature type="compositionally biased region" description="Polar residues" evidence="2">
    <location>
        <begin position="373"/>
        <end position="387"/>
    </location>
</feature>
<feature type="compositionally biased region" description="Low complexity" evidence="2">
    <location>
        <begin position="1003"/>
        <end position="1041"/>
    </location>
</feature>
<feature type="region of interest" description="Disordered" evidence="2">
    <location>
        <begin position="753"/>
        <end position="774"/>
    </location>
</feature>
<dbReference type="SMART" id="SM00233">
    <property type="entry name" value="PH"/>
    <property type="match status" value="1"/>
</dbReference>
<feature type="compositionally biased region" description="Low complexity" evidence="2">
    <location>
        <begin position="1516"/>
        <end position="1542"/>
    </location>
</feature>
<feature type="region of interest" description="Disordered" evidence="2">
    <location>
        <begin position="995"/>
        <end position="1051"/>
    </location>
</feature>
<evidence type="ECO:0000259" key="3">
    <source>
        <dbReference type="PROSITE" id="PS50003"/>
    </source>
</evidence>
<feature type="compositionally biased region" description="Polar residues" evidence="2">
    <location>
        <begin position="275"/>
        <end position="285"/>
    </location>
</feature>
<feature type="coiled-coil region" evidence="1">
    <location>
        <begin position="1271"/>
        <end position="1305"/>
    </location>
</feature>
<keyword evidence="1" id="KW-0175">Coiled coil</keyword>
<protein>
    <recommendedName>
        <fullName evidence="3">PH domain-containing protein</fullName>
    </recommendedName>
</protein>
<feature type="region of interest" description="Disordered" evidence="2">
    <location>
        <begin position="1150"/>
        <end position="1175"/>
    </location>
</feature>
<evidence type="ECO:0000256" key="1">
    <source>
        <dbReference type="SAM" id="Coils"/>
    </source>
</evidence>
<proteinExistence type="predicted"/>
<feature type="compositionally biased region" description="Low complexity" evidence="2">
    <location>
        <begin position="286"/>
        <end position="309"/>
    </location>
</feature>
<feature type="region of interest" description="Disordered" evidence="2">
    <location>
        <begin position="1196"/>
        <end position="1243"/>
    </location>
</feature>
<accession>A0A9P6J7Y4</accession>
<evidence type="ECO:0000313" key="5">
    <source>
        <dbReference type="Proteomes" id="UP000738359"/>
    </source>
</evidence>
<feature type="region of interest" description="Disordered" evidence="2">
    <location>
        <begin position="217"/>
        <end position="319"/>
    </location>
</feature>
<dbReference type="InterPro" id="IPR001849">
    <property type="entry name" value="PH_domain"/>
</dbReference>
<feature type="region of interest" description="Disordered" evidence="2">
    <location>
        <begin position="1750"/>
        <end position="1849"/>
    </location>
</feature>
<dbReference type="PROSITE" id="PS50003">
    <property type="entry name" value="PH_DOMAIN"/>
    <property type="match status" value="1"/>
</dbReference>
<dbReference type="SUPFAM" id="SSF50729">
    <property type="entry name" value="PH domain-like"/>
    <property type="match status" value="1"/>
</dbReference>
<dbReference type="Proteomes" id="UP000738359">
    <property type="component" value="Unassembled WGS sequence"/>
</dbReference>
<name>A0A9P6J7Y4_MORAP</name>
<sequence>MVGSPLMSLPPEHSSCPSPPSTPTLSSFSSPQIPRLPSASTFVPGVAQLQPQPQPQQPSDLAPGPIHPAVPSSIPAKVSNANSDASNLTSVPYTRSYAKSLSAGAHLQQPNPLHQPQHHVRRIKTSLGALASMDLNGQLVHPLLGRDSKEDSSLIPINVRYVSKDLWIRIDLPRNIPVNKARDLILQKCQLTTAPSSAPSSVAGTAFMEDDLTLLATGGRDEDRPKTIEGKAIKTGRAKSEADGIEIAARNRDDVRNASTALERNKDKTKGSLGPITQKSLPSCDTQSSASNKSATQSSSRSHHGASSSEKGTHRPHLALEEGDQSRADALAARLEMFADSIHGFGDESAKINYAKAITFQNASSNHASQSQDTESSHQQPGPNKAQQLKRLLSSSSSQNDESHGTSPPDRIHRESGTNRIGQFPVWSPWRDRHNSHPGKHFERNMPDHGDMLLSCPKDGDHIHQSEAMRKDCEEWKASFGLFWVAAGHWLDDSRLINSYTLQPQDLLELQLRSHYIQLPPPGGDLNYGDHYAEGTLFKLSKKSKSVSMLSNHGGKEALGVWKERWVVLQGHRLLIYHKRKDTTKKTIVLPVPLTIVNRTLPANSRHQFKFTTTSPMNMSSTMIALDISTDPAEPKVCFRGTSEHDIHHWTRIFHSLNGGNAPAGSPMLNRMGPTSPILGGSDGASARTAEYGLSTLAGFSAERKRHNTTNAFLSNATTVPSINPILISNAQAAFSNLGMNNGSQASTLNNHYRQQNHQSSSLGETSAPELDSRTVDVSNVSEAPFQLDSPPGRKRRPVLGTECLDNASQILLATSSARSSMAPLYSGYIWLYFPSAGEVNEAERTEAKLNDLPWKEDASNGPKGPTMSASGRYVKCFAAINDQGQFHWVEVKKQNENEQELRADCRSMRSTYGIQLQPTRADQNDRRSRDLSSLGQDVNGRMMRPLSEPSLSLVPSPSIGIQATMAHKLRLFFFSIKIPATALEDVYLNMNETRTLSPPSLTNNNNTGTTGTHGITTTSSGNSSRSNSSSSSTVATVGTSKPVSTASKVRHRLSSSLSTLATSALPPLPSLKLQSASGSKSGRASSNFAFNSVANDKEQAAYPHALLQDRAMTAPASSGPTRDVSHQGSSVSLKSTLSAIQTTALQPSSQYLSPTSAEPLSPSSPCSATSSTSSASSTNVLSLAQNLQKAVMLSLESSVSHSNEKRGASGGNSGSGSSSHSSSGPTSRNNSPPSSSQTVQPPKLTLSEAMVAKQTSLPDSAATMEYSKMIHQQEKEHEEIQIRIQRAEERALAKERQYRQHQQLQQLQQQQQQLQAMPRGAWPGSSRGMMECPFLEMNQGGDDPELSYVTLRGYTETEEGWRLLQMTLDRFLDGPVVDHESALPPEDTLIPSYHSPPEVQLSEKAQQYLNAKASLIEEANMAASMAAVENARSPTPDPVLSTLASSPSGLPQAATSQGPVSQIRATSGSLTRWMNLSGGGGNDRERSKGPSLTSIAPELPHRHSHHLDGSTALEAASSSSAASSASSSPSPNGHSSSPSSGSGQGVMETSNSKRDVSTAGAHSMSVGAGTSLFRPRPRLIPQRSADELSKPSSSSIRTESRHGQGRRGREMAKAFYSTAAAMMNSGSTHSNTNNNSSSGSGSGSDVSNQYQQNRSKSRSKHARAPPLSKNEASTEEARVKNKSSGGSSSSHFGCMGPTSSASPTPDYDELLGPRSMSLTAATGGHGARTMAMSTSFSSIGDEALFRLHDQHQHQHQQRQPLDQVNRNSVYSEHSPSHDDAPTLNVGHPGVGVGLGLDLGSMSPQPGGGAAGRSEVPRVHYEGGPYEGSSKGHGNHNNNNNGLHPLDGIGLSRMDDAGSGGVGGKAGGGQNGKKHQTVLGASKAAMSGVFGKFRKSVG</sequence>
<feature type="region of interest" description="Disordered" evidence="2">
    <location>
        <begin position="1625"/>
        <end position="1727"/>
    </location>
</feature>
<feature type="compositionally biased region" description="Polar residues" evidence="2">
    <location>
        <begin position="1150"/>
        <end position="1159"/>
    </location>
</feature>
<feature type="compositionally biased region" description="Polar residues" evidence="2">
    <location>
        <begin position="1646"/>
        <end position="1655"/>
    </location>
</feature>
<comment type="caution">
    <text evidence="4">The sequence shown here is derived from an EMBL/GenBank/DDBJ whole genome shotgun (WGS) entry which is preliminary data.</text>
</comment>
<feature type="compositionally biased region" description="Polar residues" evidence="2">
    <location>
        <begin position="1443"/>
        <end position="1475"/>
    </location>
</feature>
<feature type="compositionally biased region" description="Low complexity" evidence="2">
    <location>
        <begin position="1216"/>
        <end position="1243"/>
    </location>
</feature>
<dbReference type="InterPro" id="IPR011993">
    <property type="entry name" value="PH-like_dom_sf"/>
</dbReference>
<feature type="compositionally biased region" description="Low complexity" evidence="2">
    <location>
        <begin position="363"/>
        <end position="372"/>
    </location>
</feature>
<feature type="region of interest" description="Disordered" evidence="2">
    <location>
        <begin position="1428"/>
        <end position="1611"/>
    </location>
</feature>
<dbReference type="Gene3D" id="2.30.29.30">
    <property type="entry name" value="Pleckstrin-homology domain (PH domain)/Phosphotyrosine-binding domain (PTB)"/>
    <property type="match status" value="1"/>
</dbReference>
<reference evidence="4" key="1">
    <citation type="journal article" date="2020" name="Fungal Divers.">
        <title>Resolving the Mortierellaceae phylogeny through synthesis of multi-gene phylogenetics and phylogenomics.</title>
        <authorList>
            <person name="Vandepol N."/>
            <person name="Liber J."/>
            <person name="Desiro A."/>
            <person name="Na H."/>
            <person name="Kennedy M."/>
            <person name="Barry K."/>
            <person name="Grigoriev I.V."/>
            <person name="Miller A.N."/>
            <person name="O'Donnell K."/>
            <person name="Stajich J.E."/>
            <person name="Bonito G."/>
        </authorList>
    </citation>
    <scope>NUCLEOTIDE SEQUENCE</scope>
    <source>
        <strain evidence="4">CK1249</strain>
    </source>
</reference>